<organism evidence="3 4">
    <name type="scientific">Thioclava electrotropha</name>
    <dbReference type="NCBI Taxonomy" id="1549850"/>
    <lineage>
        <taxon>Bacteria</taxon>
        <taxon>Pseudomonadati</taxon>
        <taxon>Pseudomonadota</taxon>
        <taxon>Alphaproteobacteria</taxon>
        <taxon>Rhodobacterales</taxon>
        <taxon>Paracoccaceae</taxon>
        <taxon>Thioclava</taxon>
    </lineage>
</organism>
<dbReference type="PANTHER" id="PTHR30332">
    <property type="entry name" value="PROBABLE GENERAL SECRETION PATHWAY PROTEIN D"/>
    <property type="match status" value="1"/>
</dbReference>
<reference evidence="3 4" key="1">
    <citation type="submission" date="2020-05" db="EMBL/GenBank/DDBJ databases">
        <title>Thioclava electrotropha strain Elox9 finished genome.</title>
        <authorList>
            <person name="Rowe A.R."/>
            <person name="Wilbanks E.G."/>
        </authorList>
    </citation>
    <scope>NUCLEOTIDE SEQUENCE [LARGE SCALE GENOMIC DNA]</scope>
    <source>
        <strain evidence="3 4">Elox9</strain>
        <plasmid evidence="3 4">pTElox9</plasmid>
    </source>
</reference>
<keyword evidence="4" id="KW-1185">Reference proteome</keyword>
<dbReference type="InterPro" id="IPR004846">
    <property type="entry name" value="T2SS/T3SS_dom"/>
</dbReference>
<dbReference type="InterPro" id="IPR050810">
    <property type="entry name" value="Bact_Secretion_Sys_Channel"/>
</dbReference>
<dbReference type="Pfam" id="PF00263">
    <property type="entry name" value="Secretin"/>
    <property type="match status" value="1"/>
</dbReference>
<geneLocation type="plasmid" evidence="3 4">
    <name>pTElox9</name>
</geneLocation>
<dbReference type="Proteomes" id="UP000192422">
    <property type="component" value="Plasmid pTElox9"/>
</dbReference>
<dbReference type="RefSeq" id="WP_083080068.1">
    <property type="nucleotide sequence ID" value="NZ_CP053563.1"/>
</dbReference>
<keyword evidence="3" id="KW-0614">Plasmid</keyword>
<dbReference type="Pfam" id="PF13629">
    <property type="entry name" value="T2SS-T3SS_pil_N"/>
    <property type="match status" value="1"/>
</dbReference>
<dbReference type="InterPro" id="IPR007055">
    <property type="entry name" value="BON_dom"/>
</dbReference>
<name>A0ABX6YZN9_9RHOB</name>
<protein>
    <submittedName>
        <fullName evidence="3">Type II and III secretion system protein family protein</fullName>
    </submittedName>
</protein>
<evidence type="ECO:0000313" key="3">
    <source>
        <dbReference type="EMBL" id="QPZ93354.1"/>
    </source>
</evidence>
<dbReference type="PROSITE" id="PS50914">
    <property type="entry name" value="BON"/>
    <property type="match status" value="1"/>
</dbReference>
<dbReference type="Pfam" id="PF04972">
    <property type="entry name" value="BON"/>
    <property type="match status" value="1"/>
</dbReference>
<proteinExistence type="inferred from homology"/>
<sequence length="461" mass="49202">MNHNLRQMHPLFQFRFLQASGDRLGLIWGVLIAACLLLLLFVPAAQAQDTWDGKGSTLSLKVGEAKFIRLQQPAKSVFLSNPAVADIDLQSARSIYIVGHSLGTTNLYVLGQDDKPLVKGTVHVDLYLDRIQAAVSAALKTDTVHLSTVDGAVFLNGTVDTEEDARRAEDVVGKLAGDAATVVNNLTLTTPSQVNLRVTIAEVSRKVQQDLGISLSGTVQSGRRSIGAPGSSTNGYSLSVKLNGGNLNLSLNALAESGLASILSEPNLTARSGEKATFLAGGRVPIRIGATQEDTRVSFENIGVELNFTPTVFKQNRIQIQLDTSVRQIDAANSTANTPAFTERSASTTVELGSGQSFAIAGMFGSNRQQTLSEFPGLGKIPILGALFRSSSYQKGESELVIIVTPYVVRPTDRKNLATPLDTLRPVDNGITQMATGQMERPLVKLNGANGRSGATFLMNR</sequence>
<evidence type="ECO:0000313" key="4">
    <source>
        <dbReference type="Proteomes" id="UP000192422"/>
    </source>
</evidence>
<evidence type="ECO:0000259" key="2">
    <source>
        <dbReference type="PROSITE" id="PS50914"/>
    </source>
</evidence>
<comment type="similarity">
    <text evidence="1">Belongs to the bacterial secretin family.</text>
</comment>
<dbReference type="PROSITE" id="PS51257">
    <property type="entry name" value="PROKAR_LIPOPROTEIN"/>
    <property type="match status" value="1"/>
</dbReference>
<gene>
    <name evidence="3" type="ORF">AKL02_020450</name>
</gene>
<dbReference type="InterPro" id="IPR032789">
    <property type="entry name" value="T2SS-T3SS_pil_N"/>
</dbReference>
<dbReference type="PRINTS" id="PR00811">
    <property type="entry name" value="BCTERIALGSPD"/>
</dbReference>
<dbReference type="PANTHER" id="PTHR30332:SF17">
    <property type="entry name" value="TYPE IV PILIATION SYSTEM PROTEIN DR_0774-RELATED"/>
    <property type="match status" value="1"/>
</dbReference>
<dbReference type="InterPro" id="IPR001775">
    <property type="entry name" value="GspD/PilQ"/>
</dbReference>
<evidence type="ECO:0000256" key="1">
    <source>
        <dbReference type="RuleBase" id="RU004003"/>
    </source>
</evidence>
<dbReference type="EMBL" id="CP053563">
    <property type="protein sequence ID" value="QPZ93354.1"/>
    <property type="molecule type" value="Genomic_DNA"/>
</dbReference>
<accession>A0ABX6YZN9</accession>
<feature type="domain" description="BON" evidence="2">
    <location>
        <begin position="114"/>
        <end position="190"/>
    </location>
</feature>